<organism evidence="1">
    <name type="scientific">Siphoviridae sp. ctP6113</name>
    <dbReference type="NCBI Taxonomy" id="2826318"/>
    <lineage>
        <taxon>Viruses</taxon>
        <taxon>Duplodnaviria</taxon>
        <taxon>Heunggongvirae</taxon>
        <taxon>Uroviricota</taxon>
        <taxon>Caudoviricetes</taxon>
    </lineage>
</organism>
<accession>A0A8S5MUV0</accession>
<dbReference type="PROSITE" id="PS51257">
    <property type="entry name" value="PROKAR_LIPOPROTEIN"/>
    <property type="match status" value="1"/>
</dbReference>
<proteinExistence type="predicted"/>
<dbReference type="Gene3D" id="3.40.50.620">
    <property type="entry name" value="HUPs"/>
    <property type="match status" value="1"/>
</dbReference>
<dbReference type="InterPro" id="IPR014729">
    <property type="entry name" value="Rossmann-like_a/b/a_fold"/>
</dbReference>
<name>A0A8S5MUV0_9CAUD</name>
<protein>
    <submittedName>
        <fullName evidence="1">Phosphoadenosine-phosphosulfate reductase</fullName>
    </submittedName>
</protein>
<evidence type="ECO:0000313" key="1">
    <source>
        <dbReference type="EMBL" id="DAD85683.1"/>
    </source>
</evidence>
<sequence>MKILSFGAGMQSTALALMACENAMNDPAPYPMVPVYDAVIFCDLGLEPPWVRRQMDFTRRACKSAGIPFYVLNTPLYQDFLENFGERRTISIPWWTLRSDGHKSKMPRNCTLDYKVEAISKFVRWELLKYRKGQRLRLEDIKAHEMHMGFGAEEKHRCKESKNPMFVNHFPLVEMGLTRADNYKYILEEWSLDTKASACAFCPFHRNYFYQFIRENEPETYQAVLHVDHLLRDKTPKPPMDSDLYISRSRKRLDDLTPEDCNDAECFEYCGHKVWNGF</sequence>
<reference evidence="1" key="1">
    <citation type="journal article" date="2021" name="Proc. Natl. Acad. Sci. U.S.A.">
        <title>A Catalog of Tens of Thousands of Viruses from Human Metagenomes Reveals Hidden Associations with Chronic Diseases.</title>
        <authorList>
            <person name="Tisza M.J."/>
            <person name="Buck C.B."/>
        </authorList>
    </citation>
    <scope>NUCLEOTIDE SEQUENCE</scope>
    <source>
        <strain evidence="1">CtP6113</strain>
    </source>
</reference>
<dbReference type="EMBL" id="BK014986">
    <property type="protein sequence ID" value="DAD85683.1"/>
    <property type="molecule type" value="Genomic_DNA"/>
</dbReference>